<sequence length="827" mass="85495">MNAMSLSSAVLRALICALLALSALAAPATAEPTCPCGLWDDHDTPAVLDAAEPSAVELGLAWHADRDGYALGVRFYKGPGNTGPHTGSLWSADGRRLATGTFADESGTGWQTLLFPAPVAVPAGVDHLVSYLSPTGHFSVDPDYFTSPRRADPLTAPGAGAFRTGGGFPDQRSGASNYWVDVLWAAEPGPDLRPPALVGTTPVDGASSSPTSGRVTATFDEPVDPDTATLAVTGPDGPVAGAVTTSADRRATTFVPESPLPGGTRHRAEVVVHDGAGNRRAHTWSFTTAAPRPTGCPCSVWDESAAPAVPASADPAAVELGARVRFDGRAEVLGVRFYKGPGNTGPHTGSLWAGNGVLLATGAFADESASGWQTLRFTSPVIVQAATDYVVSYSAPNGHYAADLGYFRAGEATHGAAHLPGDGDGGPNGLYRYGGGFPTSSAQGANYWVDVLYRNGFNGDTTAPTLLERSPEGDAVDAPLTTTFSEPVDPASAQVRLTDPAGARLRGSVSLSADLRTVTWRPDGALRGATRYTAHVMAADVNGNPLAEPGSWSFTTAAPRCPCSLFSTATAPAPPTSGEDTAHELGVRFTPTAPGKVTGVRFHKGPGNTGTHTGSLWSADGRRLATGTFTGESASGWQSLTFATPVVVVPGEVYVASYTAPNGRWSLDERYFQRALVDTPPLRTPAPADWESDGVGVYLPGAGFPTRSYQGNNYWVDAVYTPSADTTPPVLTSRTPLAGAVEVDPLTTVVASFDEPLDATRSSVTVTGPDGAPVAGRFTARPDGLTLVWTPDAPMGAGHHTVSIRTADVGGNVLPSPVTWAFTVGGR</sequence>
<evidence type="ECO:0000313" key="6">
    <source>
        <dbReference type="EMBL" id="QUF04564.1"/>
    </source>
</evidence>
<feature type="compositionally biased region" description="Polar residues" evidence="2">
    <location>
        <begin position="206"/>
        <end position="215"/>
    </location>
</feature>
<name>A0AA45R4A2_9PSEU</name>
<dbReference type="InterPro" id="IPR014755">
    <property type="entry name" value="Cu-Rt/internalin_Ig-like"/>
</dbReference>
<feature type="domain" description="SbsA Ig-like" evidence="4">
    <location>
        <begin position="725"/>
        <end position="823"/>
    </location>
</feature>
<dbReference type="InterPro" id="IPR025141">
    <property type="entry name" value="DUF4082"/>
</dbReference>
<evidence type="ECO:0000313" key="7">
    <source>
        <dbReference type="Proteomes" id="UP000677152"/>
    </source>
</evidence>
<dbReference type="AlphaFoldDB" id="A0AA45R4A2"/>
<dbReference type="InterPro" id="IPR014756">
    <property type="entry name" value="Ig_E-set"/>
</dbReference>
<protein>
    <submittedName>
        <fullName evidence="6">DUF4082 domain-containing protein</fullName>
    </submittedName>
</protein>
<feature type="signal peptide" evidence="3">
    <location>
        <begin position="1"/>
        <end position="25"/>
    </location>
</feature>
<dbReference type="InterPro" id="IPR032812">
    <property type="entry name" value="SbsA_Ig"/>
</dbReference>
<evidence type="ECO:0000256" key="1">
    <source>
        <dbReference type="ARBA" id="ARBA00022729"/>
    </source>
</evidence>
<feature type="domain" description="DUF4082" evidence="5">
    <location>
        <begin position="305"/>
        <end position="449"/>
    </location>
</feature>
<dbReference type="Gene3D" id="2.60.40.1220">
    <property type="match status" value="3"/>
</dbReference>
<proteinExistence type="predicted"/>
<dbReference type="SUPFAM" id="SSF81296">
    <property type="entry name" value="E set domains"/>
    <property type="match status" value="1"/>
</dbReference>
<organism evidence="6 7">
    <name type="scientific">Actinosynnema pretiosum subsp. pretiosum</name>
    <dbReference type="NCBI Taxonomy" id="103721"/>
    <lineage>
        <taxon>Bacteria</taxon>
        <taxon>Bacillati</taxon>
        <taxon>Actinomycetota</taxon>
        <taxon>Actinomycetes</taxon>
        <taxon>Pseudonocardiales</taxon>
        <taxon>Pseudonocardiaceae</taxon>
        <taxon>Actinosynnema</taxon>
    </lineage>
</organism>
<dbReference type="EMBL" id="CP073249">
    <property type="protein sequence ID" value="QUF04564.1"/>
    <property type="molecule type" value="Genomic_DNA"/>
</dbReference>
<dbReference type="Proteomes" id="UP000677152">
    <property type="component" value="Chromosome"/>
</dbReference>
<evidence type="ECO:0000259" key="5">
    <source>
        <dbReference type="Pfam" id="PF13313"/>
    </source>
</evidence>
<dbReference type="Pfam" id="PF13313">
    <property type="entry name" value="DUF4082"/>
    <property type="match status" value="3"/>
</dbReference>
<feature type="domain" description="DUF4082" evidence="5">
    <location>
        <begin position="570"/>
        <end position="716"/>
    </location>
</feature>
<dbReference type="Pfam" id="PF13205">
    <property type="entry name" value="Big_5"/>
    <property type="match status" value="3"/>
</dbReference>
<evidence type="ECO:0000256" key="3">
    <source>
        <dbReference type="SAM" id="SignalP"/>
    </source>
</evidence>
<feature type="domain" description="DUF4082" evidence="5">
    <location>
        <begin position="43"/>
        <end position="180"/>
    </location>
</feature>
<feature type="region of interest" description="Disordered" evidence="2">
    <location>
        <begin position="202"/>
        <end position="224"/>
    </location>
</feature>
<evidence type="ECO:0000256" key="2">
    <source>
        <dbReference type="SAM" id="MobiDB-lite"/>
    </source>
</evidence>
<feature type="region of interest" description="Disordered" evidence="2">
    <location>
        <begin position="244"/>
        <end position="265"/>
    </location>
</feature>
<feature type="chain" id="PRO_5041471393" evidence="3">
    <location>
        <begin position="26"/>
        <end position="827"/>
    </location>
</feature>
<evidence type="ECO:0000259" key="4">
    <source>
        <dbReference type="Pfam" id="PF13205"/>
    </source>
</evidence>
<keyword evidence="1 3" id="KW-0732">Signal</keyword>
<accession>A0AA45R4A2</accession>
<feature type="domain" description="SbsA Ig-like" evidence="4">
    <location>
        <begin position="193"/>
        <end position="288"/>
    </location>
</feature>
<feature type="domain" description="SbsA Ig-like" evidence="4">
    <location>
        <begin position="460"/>
        <end position="556"/>
    </location>
</feature>
<reference evidence="6" key="1">
    <citation type="submission" date="2021-04" db="EMBL/GenBank/DDBJ databases">
        <title>Genomic sequence of Actinosynnema pretiosum subsp. pretiosum ATCC 31280 (C-14919).</title>
        <authorList>
            <person name="Bai L."/>
            <person name="Wang X."/>
            <person name="Xiao Y."/>
        </authorList>
    </citation>
    <scope>NUCLEOTIDE SEQUENCE</scope>
    <source>
        <strain evidence="6">ATCC 31280</strain>
    </source>
</reference>
<gene>
    <name evidence="6" type="ORF">KCV87_35665</name>
</gene>
<feature type="region of interest" description="Disordered" evidence="2">
    <location>
        <begin position="596"/>
        <end position="618"/>
    </location>
</feature>